<dbReference type="GO" id="GO:0006355">
    <property type="term" value="P:regulation of DNA-templated transcription"/>
    <property type="evidence" value="ECO:0000318"/>
    <property type="project" value="GO_Central"/>
</dbReference>
<protein>
    <recommendedName>
        <fullName evidence="5">ZF-HD dimerization-type domain-containing protein</fullName>
    </recommendedName>
</protein>
<evidence type="ECO:0000256" key="3">
    <source>
        <dbReference type="ARBA" id="ARBA00022833"/>
    </source>
</evidence>
<dbReference type="AlphaFoldDB" id="I1H956"/>
<dbReference type="EMBL" id="CM000880">
    <property type="protein sequence ID" value="KQK23373.1"/>
    <property type="molecule type" value="Genomic_DNA"/>
</dbReference>
<evidence type="ECO:0000256" key="2">
    <source>
        <dbReference type="ARBA" id="ARBA00022771"/>
    </source>
</evidence>
<dbReference type="Gramene" id="KQK23373">
    <property type="protein sequence ID" value="KQK23373"/>
    <property type="gene ID" value="BRADI_1g73020v3"/>
</dbReference>
<evidence type="ECO:0000256" key="1">
    <source>
        <dbReference type="ARBA" id="ARBA00022723"/>
    </source>
</evidence>
<evidence type="ECO:0000259" key="5">
    <source>
        <dbReference type="PROSITE" id="PS51523"/>
    </source>
</evidence>
<evidence type="ECO:0000313" key="6">
    <source>
        <dbReference type="EMBL" id="KQK23373.1"/>
    </source>
</evidence>
<keyword evidence="3" id="KW-0862">Zinc</keyword>
<reference evidence="6 7" key="1">
    <citation type="journal article" date="2010" name="Nature">
        <title>Genome sequencing and analysis of the model grass Brachypodium distachyon.</title>
        <authorList>
            <consortium name="International Brachypodium Initiative"/>
        </authorList>
    </citation>
    <scope>NUCLEOTIDE SEQUENCE [LARGE SCALE GENOMIC DNA]</scope>
    <source>
        <strain evidence="6 7">Bd21</strain>
    </source>
</reference>
<dbReference type="STRING" id="15368.I1H956"/>
<dbReference type="OrthoDB" id="682018at2759"/>
<evidence type="ECO:0000313" key="8">
    <source>
        <dbReference type="Proteomes" id="UP000008810"/>
    </source>
</evidence>
<dbReference type="GO" id="GO:0008270">
    <property type="term" value="F:zinc ion binding"/>
    <property type="evidence" value="ECO:0007669"/>
    <property type="project" value="UniProtKB-KW"/>
</dbReference>
<dbReference type="GeneID" id="104582420"/>
<keyword evidence="2" id="KW-0863">Zinc-finger</keyword>
<keyword evidence="8" id="KW-1185">Reference proteome</keyword>
<sequence>MAFVVSVNKMVYLDCQKNHATALGRHCVDGCMEYVPPVGNNLNCEACGCHRDFHRSLVVKVRVPVSVSQPPQPQPMPAAVRPRVDSDDGESSAITSAVTTNAPSASTASSFAHPGAAIDGPASMNRSSSPQSK</sequence>
<dbReference type="RefSeq" id="XP_010230247.1">
    <property type="nucleotide sequence ID" value="XM_010231945.1"/>
</dbReference>
<feature type="region of interest" description="Disordered" evidence="4">
    <location>
        <begin position="65"/>
        <end position="133"/>
    </location>
</feature>
<dbReference type="PANTHER" id="PTHR31948">
    <property type="entry name" value="ZINC-FINGER HOMEODOMAIN PROTEIN 2"/>
    <property type="match status" value="1"/>
</dbReference>
<dbReference type="NCBIfam" id="TIGR01566">
    <property type="entry name" value="ZF_HD_prot_N"/>
    <property type="match status" value="1"/>
</dbReference>
<organism evidence="7">
    <name type="scientific">Brachypodium distachyon</name>
    <name type="common">Purple false brome</name>
    <name type="synonym">Trachynia distachya</name>
    <dbReference type="NCBI Taxonomy" id="15368"/>
    <lineage>
        <taxon>Eukaryota</taxon>
        <taxon>Viridiplantae</taxon>
        <taxon>Streptophyta</taxon>
        <taxon>Embryophyta</taxon>
        <taxon>Tracheophyta</taxon>
        <taxon>Spermatophyta</taxon>
        <taxon>Magnoliopsida</taxon>
        <taxon>Liliopsida</taxon>
        <taxon>Poales</taxon>
        <taxon>Poaceae</taxon>
        <taxon>BOP clade</taxon>
        <taxon>Pooideae</taxon>
        <taxon>Stipodae</taxon>
        <taxon>Brachypodieae</taxon>
        <taxon>Brachypodium</taxon>
    </lineage>
</organism>
<gene>
    <name evidence="7" type="primary">LOC104582420</name>
    <name evidence="6" type="ORF">BRADI_1g73020v3</name>
</gene>
<dbReference type="GO" id="GO:0003700">
    <property type="term" value="F:DNA-binding transcription factor activity"/>
    <property type="evidence" value="ECO:0000318"/>
    <property type="project" value="GO_Central"/>
</dbReference>
<evidence type="ECO:0000256" key="4">
    <source>
        <dbReference type="SAM" id="MobiDB-lite"/>
    </source>
</evidence>
<dbReference type="GO" id="GO:0000976">
    <property type="term" value="F:transcription cis-regulatory region binding"/>
    <property type="evidence" value="ECO:0000318"/>
    <property type="project" value="GO_Central"/>
</dbReference>
<feature type="compositionally biased region" description="Low complexity" evidence="4">
    <location>
        <begin position="95"/>
        <end position="112"/>
    </location>
</feature>
<dbReference type="PROSITE" id="PS51523">
    <property type="entry name" value="ZF_HD_DIMER"/>
    <property type="match status" value="1"/>
</dbReference>
<name>I1H956_BRADI</name>
<dbReference type="HOGENOM" id="CLU_1909554_0_0_1"/>
<keyword evidence="1" id="KW-0479">Metal-binding</keyword>
<dbReference type="PANTHER" id="PTHR31948:SF169">
    <property type="entry name" value="MINI ZINC FINGER PROTEIN 2"/>
    <property type="match status" value="1"/>
</dbReference>
<feature type="domain" description="ZF-HD dimerization-type" evidence="5">
    <location>
        <begin position="12"/>
        <end position="57"/>
    </location>
</feature>
<feature type="compositionally biased region" description="Polar residues" evidence="4">
    <location>
        <begin position="124"/>
        <end position="133"/>
    </location>
</feature>
<dbReference type="Pfam" id="PF04770">
    <property type="entry name" value="ZF-HD_dimer"/>
    <property type="match status" value="1"/>
</dbReference>
<accession>I1H956</accession>
<dbReference type="GO" id="GO:0005634">
    <property type="term" value="C:nucleus"/>
    <property type="evidence" value="ECO:0000318"/>
    <property type="project" value="GO_Central"/>
</dbReference>
<evidence type="ECO:0000313" key="7">
    <source>
        <dbReference type="EnsemblPlants" id="KQK23373"/>
    </source>
</evidence>
<dbReference type="EnsemblPlants" id="KQK23373">
    <property type="protein sequence ID" value="KQK23373"/>
    <property type="gene ID" value="BRADI_1g73020v3"/>
</dbReference>
<proteinExistence type="predicted"/>
<dbReference type="InterPro" id="IPR006456">
    <property type="entry name" value="ZF_HD_homeobox_Cys/His_dimer"/>
</dbReference>
<dbReference type="KEGG" id="bdi:104582420"/>
<dbReference type="Proteomes" id="UP000008810">
    <property type="component" value="Chromosome 1"/>
</dbReference>
<reference evidence="7" key="3">
    <citation type="submission" date="2018-08" db="UniProtKB">
        <authorList>
            <consortium name="EnsemblPlants"/>
        </authorList>
    </citation>
    <scope>IDENTIFICATION</scope>
    <source>
        <strain evidence="7">cv. Bd21</strain>
    </source>
</reference>
<reference evidence="6" key="2">
    <citation type="submission" date="2017-06" db="EMBL/GenBank/DDBJ databases">
        <title>WGS assembly of Brachypodium distachyon.</title>
        <authorList>
            <consortium name="The International Brachypodium Initiative"/>
            <person name="Lucas S."/>
            <person name="Harmon-Smith M."/>
            <person name="Lail K."/>
            <person name="Tice H."/>
            <person name="Grimwood J."/>
            <person name="Bruce D."/>
            <person name="Barry K."/>
            <person name="Shu S."/>
            <person name="Lindquist E."/>
            <person name="Wang M."/>
            <person name="Pitluck S."/>
            <person name="Vogel J.P."/>
            <person name="Garvin D.F."/>
            <person name="Mockler T.C."/>
            <person name="Schmutz J."/>
            <person name="Rokhsar D."/>
            <person name="Bevan M.W."/>
        </authorList>
    </citation>
    <scope>NUCLEOTIDE SEQUENCE</scope>
    <source>
        <strain evidence="6">Bd21</strain>
    </source>
</reference>